<evidence type="ECO:0000313" key="6">
    <source>
        <dbReference type="Proteomes" id="UP001378592"/>
    </source>
</evidence>
<keyword evidence="6" id="KW-1185">Reference proteome</keyword>
<dbReference type="SMART" id="SM00248">
    <property type="entry name" value="ANK"/>
    <property type="match status" value="4"/>
</dbReference>
<dbReference type="PANTHER" id="PTHR24171">
    <property type="entry name" value="ANKYRIN REPEAT DOMAIN-CONTAINING PROTEIN 39-RELATED"/>
    <property type="match status" value="1"/>
</dbReference>
<comment type="caution">
    <text evidence="5">The sequence shown here is derived from an EMBL/GenBank/DDBJ whole genome shotgun (WGS) entry which is preliminary data.</text>
</comment>
<sequence>MNVLVVLLLCFHQYIPLEGLQLAPYLPSLAPPSERAKFLQAAAAQGDAALIGFIHKSDPQAWKSGDAWRRVHGTTALHAAAESSNALAVRALIALGANVSAVDGQHRTPLHITARADGALRATSELMAAGAEVDAATLSGVTPLMEAVLHGAPTTVAVLLYAGADRGKALDGGFSVAVQALQKRHPQISGRILGALPVHGLDYYNYLCPEDDSNFRSVYLGSTERNSTDSLFRTSLHQSCDLLTSSPTVNARDIFQRTPLHTAVLRNDYGCVRKLLKSGADPKAVDWLKRTPLQLAKLCYRGDIENYLKSQVYA</sequence>
<dbReference type="AlphaFoldDB" id="A0AAN9VWT3"/>
<feature type="repeat" description="ANK" evidence="3">
    <location>
        <begin position="72"/>
        <end position="104"/>
    </location>
</feature>
<keyword evidence="4" id="KW-0732">Signal</keyword>
<evidence type="ECO:0000256" key="1">
    <source>
        <dbReference type="ARBA" id="ARBA00022737"/>
    </source>
</evidence>
<proteinExistence type="predicted"/>
<evidence type="ECO:0000256" key="4">
    <source>
        <dbReference type="SAM" id="SignalP"/>
    </source>
</evidence>
<name>A0AAN9VWT3_9ORTH</name>
<evidence type="ECO:0000256" key="3">
    <source>
        <dbReference type="PROSITE-ProRule" id="PRU00023"/>
    </source>
</evidence>
<feature type="chain" id="PRO_5042939601" evidence="4">
    <location>
        <begin position="20"/>
        <end position="314"/>
    </location>
</feature>
<dbReference type="PROSITE" id="PS50088">
    <property type="entry name" value="ANK_REPEAT"/>
    <property type="match status" value="3"/>
</dbReference>
<reference evidence="5 6" key="1">
    <citation type="submission" date="2024-03" db="EMBL/GenBank/DDBJ databases">
        <title>The genome assembly and annotation of the cricket Gryllus longicercus Weissman &amp; Gray.</title>
        <authorList>
            <person name="Szrajer S."/>
            <person name="Gray D."/>
            <person name="Ylla G."/>
        </authorList>
    </citation>
    <scope>NUCLEOTIDE SEQUENCE [LARGE SCALE GENOMIC DNA]</scope>
    <source>
        <strain evidence="5">DAG 2021-001</strain>
        <tissue evidence="5">Whole body minus gut</tissue>
    </source>
</reference>
<feature type="repeat" description="ANK" evidence="3">
    <location>
        <begin position="139"/>
        <end position="165"/>
    </location>
</feature>
<feature type="repeat" description="ANK" evidence="3">
    <location>
        <begin position="255"/>
        <end position="287"/>
    </location>
</feature>
<protein>
    <submittedName>
        <fullName evidence="5">Uncharacterized protein</fullName>
    </submittedName>
</protein>
<organism evidence="5 6">
    <name type="scientific">Gryllus longicercus</name>
    <dbReference type="NCBI Taxonomy" id="2509291"/>
    <lineage>
        <taxon>Eukaryota</taxon>
        <taxon>Metazoa</taxon>
        <taxon>Ecdysozoa</taxon>
        <taxon>Arthropoda</taxon>
        <taxon>Hexapoda</taxon>
        <taxon>Insecta</taxon>
        <taxon>Pterygota</taxon>
        <taxon>Neoptera</taxon>
        <taxon>Polyneoptera</taxon>
        <taxon>Orthoptera</taxon>
        <taxon>Ensifera</taxon>
        <taxon>Gryllidea</taxon>
        <taxon>Grylloidea</taxon>
        <taxon>Gryllidae</taxon>
        <taxon>Gryllinae</taxon>
        <taxon>Gryllus</taxon>
    </lineage>
</organism>
<dbReference type="Gene3D" id="1.25.40.20">
    <property type="entry name" value="Ankyrin repeat-containing domain"/>
    <property type="match status" value="2"/>
</dbReference>
<dbReference type="SUPFAM" id="SSF48403">
    <property type="entry name" value="Ankyrin repeat"/>
    <property type="match status" value="1"/>
</dbReference>
<accession>A0AAN9VWT3</accession>
<dbReference type="Pfam" id="PF12796">
    <property type="entry name" value="Ank_2"/>
    <property type="match status" value="1"/>
</dbReference>
<gene>
    <name evidence="5" type="ORF">R5R35_013617</name>
</gene>
<dbReference type="Pfam" id="PF13857">
    <property type="entry name" value="Ank_5"/>
    <property type="match status" value="1"/>
</dbReference>
<dbReference type="InterPro" id="IPR036770">
    <property type="entry name" value="Ankyrin_rpt-contain_sf"/>
</dbReference>
<keyword evidence="2 3" id="KW-0040">ANK repeat</keyword>
<dbReference type="EMBL" id="JAZDUA010000196">
    <property type="protein sequence ID" value="KAK7864738.1"/>
    <property type="molecule type" value="Genomic_DNA"/>
</dbReference>
<dbReference type="Proteomes" id="UP001378592">
    <property type="component" value="Unassembled WGS sequence"/>
</dbReference>
<keyword evidence="1" id="KW-0677">Repeat</keyword>
<feature type="signal peptide" evidence="4">
    <location>
        <begin position="1"/>
        <end position="19"/>
    </location>
</feature>
<dbReference type="InterPro" id="IPR002110">
    <property type="entry name" value="Ankyrin_rpt"/>
</dbReference>
<evidence type="ECO:0000313" key="5">
    <source>
        <dbReference type="EMBL" id="KAK7864738.1"/>
    </source>
</evidence>
<dbReference type="PROSITE" id="PS50297">
    <property type="entry name" value="ANK_REP_REGION"/>
    <property type="match status" value="3"/>
</dbReference>
<evidence type="ECO:0000256" key="2">
    <source>
        <dbReference type="ARBA" id="ARBA00023043"/>
    </source>
</evidence>